<comment type="caution">
    <text evidence="6">The sequence shown here is derived from an EMBL/GenBank/DDBJ whole genome shotgun (WGS) entry which is preliminary data.</text>
</comment>
<dbReference type="PRINTS" id="PR00455">
    <property type="entry name" value="HTHTETR"/>
</dbReference>
<accession>A0A7W7AEB8</accession>
<evidence type="ECO:0000259" key="5">
    <source>
        <dbReference type="PROSITE" id="PS50977"/>
    </source>
</evidence>
<dbReference type="EMBL" id="JACHOA010000008">
    <property type="protein sequence ID" value="MBB4615428.1"/>
    <property type="molecule type" value="Genomic_DNA"/>
</dbReference>
<dbReference type="Pfam" id="PF00440">
    <property type="entry name" value="TetR_N"/>
    <property type="match status" value="1"/>
</dbReference>
<evidence type="ECO:0000313" key="6">
    <source>
        <dbReference type="EMBL" id="MBB4615428.1"/>
    </source>
</evidence>
<evidence type="ECO:0000256" key="4">
    <source>
        <dbReference type="PROSITE-ProRule" id="PRU00335"/>
    </source>
</evidence>
<keyword evidence="7" id="KW-1185">Reference proteome</keyword>
<dbReference type="Gene3D" id="1.10.357.10">
    <property type="entry name" value="Tetracycline Repressor, domain 2"/>
    <property type="match status" value="1"/>
</dbReference>
<dbReference type="PANTHER" id="PTHR47506">
    <property type="entry name" value="TRANSCRIPTIONAL REGULATORY PROTEIN"/>
    <property type="match status" value="1"/>
</dbReference>
<dbReference type="InterPro" id="IPR001647">
    <property type="entry name" value="HTH_TetR"/>
</dbReference>
<evidence type="ECO:0000313" key="7">
    <source>
        <dbReference type="Proteomes" id="UP000538566"/>
    </source>
</evidence>
<reference evidence="6 7" key="1">
    <citation type="submission" date="2020-08" db="EMBL/GenBank/DDBJ databases">
        <title>Genomic Encyclopedia of Type Strains, Phase IV (KMG-IV): sequencing the most valuable type-strain genomes for metagenomic binning, comparative biology and taxonomic classification.</title>
        <authorList>
            <person name="Goeker M."/>
        </authorList>
    </citation>
    <scope>NUCLEOTIDE SEQUENCE [LARGE SCALE GENOMIC DNA]</scope>
    <source>
        <strain evidence="6 7">DSM 17507</strain>
    </source>
</reference>
<name>A0A7W7AEB8_9SPHN</name>
<dbReference type="PANTHER" id="PTHR47506:SF6">
    <property type="entry name" value="HTH-TYPE TRANSCRIPTIONAL REPRESSOR NEMR"/>
    <property type="match status" value="1"/>
</dbReference>
<keyword evidence="1" id="KW-0805">Transcription regulation</keyword>
<dbReference type="GO" id="GO:0003677">
    <property type="term" value="F:DNA binding"/>
    <property type="evidence" value="ECO:0007669"/>
    <property type="project" value="UniProtKB-UniRule"/>
</dbReference>
<dbReference type="OrthoDB" id="8478851at2"/>
<dbReference type="InterPro" id="IPR009057">
    <property type="entry name" value="Homeodomain-like_sf"/>
</dbReference>
<feature type="DNA-binding region" description="H-T-H motif" evidence="4">
    <location>
        <begin position="27"/>
        <end position="46"/>
    </location>
</feature>
<dbReference type="RefSeq" id="WP_144907329.1">
    <property type="nucleotide sequence ID" value="NZ_JACHOA010000008.1"/>
</dbReference>
<dbReference type="AlphaFoldDB" id="A0A7W7AEB8"/>
<dbReference type="PROSITE" id="PS50977">
    <property type="entry name" value="HTH_TETR_2"/>
    <property type="match status" value="1"/>
</dbReference>
<keyword evidence="2 4" id="KW-0238">DNA-binding</keyword>
<sequence>MAAEDKRERVIAAAADQFMRHGFTRTTMGQIAQAADISRPALYLLFPGKEPVFEASVRDLNRIRMAEIEAALSTCTSLRDQLLTACRLWLVQVFELKCNTPDARDMDDLAFPVVVEVYRALQERIAKIIEEGAKHLPASPQDLARGLVFAVRGLGTAARDPAEMLAMTELEVELFCRAVGC</sequence>
<organism evidence="6 7">
    <name type="scientific">Novosphingobium taihuense</name>
    <dbReference type="NCBI Taxonomy" id="260085"/>
    <lineage>
        <taxon>Bacteria</taxon>
        <taxon>Pseudomonadati</taxon>
        <taxon>Pseudomonadota</taxon>
        <taxon>Alphaproteobacteria</taxon>
        <taxon>Sphingomonadales</taxon>
        <taxon>Sphingomonadaceae</taxon>
        <taxon>Novosphingobium</taxon>
    </lineage>
</organism>
<dbReference type="SUPFAM" id="SSF46689">
    <property type="entry name" value="Homeodomain-like"/>
    <property type="match status" value="1"/>
</dbReference>
<keyword evidence="3" id="KW-0804">Transcription</keyword>
<evidence type="ECO:0000256" key="2">
    <source>
        <dbReference type="ARBA" id="ARBA00023125"/>
    </source>
</evidence>
<dbReference type="Proteomes" id="UP000538566">
    <property type="component" value="Unassembled WGS sequence"/>
</dbReference>
<feature type="domain" description="HTH tetR-type" evidence="5">
    <location>
        <begin position="4"/>
        <end position="64"/>
    </location>
</feature>
<evidence type="ECO:0000256" key="1">
    <source>
        <dbReference type="ARBA" id="ARBA00023015"/>
    </source>
</evidence>
<gene>
    <name evidence="6" type="ORF">GGR37_003724</name>
</gene>
<evidence type="ECO:0000256" key="3">
    <source>
        <dbReference type="ARBA" id="ARBA00023163"/>
    </source>
</evidence>
<proteinExistence type="predicted"/>
<protein>
    <submittedName>
        <fullName evidence="6">AcrR family transcriptional regulator</fullName>
    </submittedName>
</protein>